<dbReference type="STRING" id="1156985.SAMN04488118_106244"/>
<dbReference type="Proteomes" id="UP000198767">
    <property type="component" value="Unassembled WGS sequence"/>
</dbReference>
<gene>
    <name evidence="2" type="ORF">SAMN04488118_106244</name>
</gene>
<dbReference type="PANTHER" id="PTHR20935:SF0">
    <property type="entry name" value="SERINE_THREONINE-PROTEIN PHOSPHATASE PGAM5, MITOCHONDRIAL"/>
    <property type="match status" value="1"/>
</dbReference>
<organism evidence="2 3">
    <name type="scientific">Epibacterium ulvae</name>
    <dbReference type="NCBI Taxonomy" id="1156985"/>
    <lineage>
        <taxon>Bacteria</taxon>
        <taxon>Pseudomonadati</taxon>
        <taxon>Pseudomonadota</taxon>
        <taxon>Alphaproteobacteria</taxon>
        <taxon>Rhodobacterales</taxon>
        <taxon>Roseobacteraceae</taxon>
        <taxon>Epibacterium</taxon>
    </lineage>
</organism>
<proteinExistence type="predicted"/>
<dbReference type="InterPro" id="IPR013078">
    <property type="entry name" value="His_Pase_superF_clade-1"/>
</dbReference>
<sequence>MSHITLVRHGQANTGARDEVSYDRLSPLGHQQAQWLGDHLRTTQATYSRVYCGTLRRHWETADGMGFSASCTEDKRLNEMEYFSLSEAMEAQHGLAIPTEREGFATHIPQVFSAWAEGRIEAPYESWTDFSSRVHAALREIAAGHGPALIITSGGVIGMMMRHCLDLDAKATAHIVLGIMNSSLHRFYQMDGRLYPDLYNAVPHLDAPERHYARTHL</sequence>
<protein>
    <submittedName>
        <fullName evidence="2">Broad specificity phosphatase PhoE</fullName>
    </submittedName>
</protein>
<accession>A0A1G5QYQ7</accession>
<dbReference type="CDD" id="cd07067">
    <property type="entry name" value="HP_PGM_like"/>
    <property type="match status" value="1"/>
</dbReference>
<dbReference type="PANTHER" id="PTHR20935">
    <property type="entry name" value="PHOSPHOGLYCERATE MUTASE-RELATED"/>
    <property type="match status" value="1"/>
</dbReference>
<dbReference type="EMBL" id="FMWG01000006">
    <property type="protein sequence ID" value="SCZ66728.1"/>
    <property type="molecule type" value="Genomic_DNA"/>
</dbReference>
<evidence type="ECO:0000313" key="2">
    <source>
        <dbReference type="EMBL" id="SCZ66728.1"/>
    </source>
</evidence>
<dbReference type="InterPro" id="IPR029033">
    <property type="entry name" value="His_PPase_superfam"/>
</dbReference>
<dbReference type="RefSeq" id="WP_090219155.1">
    <property type="nucleotide sequence ID" value="NZ_CANLDO010000006.1"/>
</dbReference>
<dbReference type="AlphaFoldDB" id="A0A1G5QYQ7"/>
<evidence type="ECO:0000256" key="1">
    <source>
        <dbReference type="ARBA" id="ARBA00022801"/>
    </source>
</evidence>
<keyword evidence="1" id="KW-0378">Hydrolase</keyword>
<dbReference type="Gene3D" id="3.40.50.1240">
    <property type="entry name" value="Phosphoglycerate mutase-like"/>
    <property type="match status" value="1"/>
</dbReference>
<dbReference type="SUPFAM" id="SSF53254">
    <property type="entry name" value="Phosphoglycerate mutase-like"/>
    <property type="match status" value="1"/>
</dbReference>
<dbReference type="GO" id="GO:0016787">
    <property type="term" value="F:hydrolase activity"/>
    <property type="evidence" value="ECO:0007669"/>
    <property type="project" value="UniProtKB-KW"/>
</dbReference>
<keyword evidence="3" id="KW-1185">Reference proteome</keyword>
<reference evidence="2 3" key="1">
    <citation type="submission" date="2016-10" db="EMBL/GenBank/DDBJ databases">
        <authorList>
            <person name="de Groot N.N."/>
        </authorList>
    </citation>
    <scope>NUCLEOTIDE SEQUENCE [LARGE SCALE GENOMIC DNA]</scope>
    <source>
        <strain evidence="2 3">U95</strain>
    </source>
</reference>
<dbReference type="OrthoDB" id="280692at2"/>
<dbReference type="Pfam" id="PF00300">
    <property type="entry name" value="His_Phos_1"/>
    <property type="match status" value="1"/>
</dbReference>
<name>A0A1G5QYQ7_9RHOB</name>
<dbReference type="SMART" id="SM00855">
    <property type="entry name" value="PGAM"/>
    <property type="match status" value="1"/>
</dbReference>
<dbReference type="InterPro" id="IPR051021">
    <property type="entry name" value="Mito_Ser/Thr_phosphatase"/>
</dbReference>
<evidence type="ECO:0000313" key="3">
    <source>
        <dbReference type="Proteomes" id="UP000198767"/>
    </source>
</evidence>